<feature type="region of interest" description="Disordered" evidence="1">
    <location>
        <begin position="46"/>
        <end position="136"/>
    </location>
</feature>
<dbReference type="Proteomes" id="UP001172681">
    <property type="component" value="Unassembled WGS sequence"/>
</dbReference>
<dbReference type="AlphaFoldDB" id="A0AA39D1H6"/>
<comment type="caution">
    <text evidence="2">The sequence shown here is derived from an EMBL/GenBank/DDBJ whole genome shotgun (WGS) entry which is preliminary data.</text>
</comment>
<gene>
    <name evidence="2" type="ORF">H2204_002525</name>
</gene>
<feature type="compositionally biased region" description="Polar residues" evidence="1">
    <location>
        <begin position="113"/>
        <end position="136"/>
    </location>
</feature>
<organism evidence="2 3">
    <name type="scientific">Knufia peltigerae</name>
    <dbReference type="NCBI Taxonomy" id="1002370"/>
    <lineage>
        <taxon>Eukaryota</taxon>
        <taxon>Fungi</taxon>
        <taxon>Dikarya</taxon>
        <taxon>Ascomycota</taxon>
        <taxon>Pezizomycotina</taxon>
        <taxon>Eurotiomycetes</taxon>
        <taxon>Chaetothyriomycetidae</taxon>
        <taxon>Chaetothyriales</taxon>
        <taxon>Trichomeriaceae</taxon>
        <taxon>Knufia</taxon>
    </lineage>
</organism>
<evidence type="ECO:0000256" key="1">
    <source>
        <dbReference type="SAM" id="MobiDB-lite"/>
    </source>
</evidence>
<feature type="compositionally biased region" description="Low complexity" evidence="1">
    <location>
        <begin position="60"/>
        <end position="71"/>
    </location>
</feature>
<keyword evidence="3" id="KW-1185">Reference proteome</keyword>
<sequence>MTKRAPDRNNNNDNNNNVFLFVNKTQKSKSLSKSDGAVAKQINRHAQHFRTRKIEAQRVTSALTSSSSARRIALDGWNRRDAPQSSSSDEASPNSTSPTDSSGPSTATPFPATPQTNESLLVDTPRSQQARRSSQKLPLHFILDNDRIDTFDGNHVASEPDQDHTLELVPQVYRANFTSYDCVDPFRSTPIRITPKIHVVLQYTLRIYPYSGNNYKLAFLPPHVRLAITQFPIGTVVQRSVFKEHHLYALMAAMTARMKHVFAVSPSGDDPNEIRALASRYLKEELTRCSQTGVIDKQTILDILYLVVSELQYNLYDDARKHLLIVDRLYHLLDLNQHLDRWISETAAHVDNQLALSTATRPILKSSFDPGPMLPERMATLRRTAQNLRHQTLPNPVNLIIPSGSKGSFGLNDAMADVASTLDVRMGSRFAIGLKAGAFPGQLGMIVSDLVDCIEIAKVVWLSPLAVCFDAEWLCRKARAVLRALLALAPENNIGPDSIGSRCTECARICLMILMTYACTLIGPQVVNLNVKRHLEAQSAALEHWCPAIGWTQECEPLVPGTRLHPAYELQAGFVLWSCLLACWTSEGLPEEQEWCTVRAVNIARYFGYSTYDDLHDHMAQYLYSRTMQESSMKKVAQRLQTATSRKSTISTSTGP</sequence>
<evidence type="ECO:0000313" key="3">
    <source>
        <dbReference type="Proteomes" id="UP001172681"/>
    </source>
</evidence>
<reference evidence="2" key="1">
    <citation type="submission" date="2022-10" db="EMBL/GenBank/DDBJ databases">
        <title>Culturing micro-colonial fungi from biological soil crusts in the Mojave desert and describing Neophaeococcomyces mojavensis, and introducing the new genera and species Taxawa tesnikishii.</title>
        <authorList>
            <person name="Kurbessoian T."/>
            <person name="Stajich J.E."/>
        </authorList>
    </citation>
    <scope>NUCLEOTIDE SEQUENCE</scope>
    <source>
        <strain evidence="2">TK_35</strain>
    </source>
</reference>
<protein>
    <submittedName>
        <fullName evidence="2">Uncharacterized protein</fullName>
    </submittedName>
</protein>
<evidence type="ECO:0000313" key="2">
    <source>
        <dbReference type="EMBL" id="KAJ9642156.1"/>
    </source>
</evidence>
<proteinExistence type="predicted"/>
<feature type="compositionally biased region" description="Low complexity" evidence="1">
    <location>
        <begin position="92"/>
        <end position="109"/>
    </location>
</feature>
<name>A0AA39D1H6_9EURO</name>
<dbReference type="EMBL" id="JAPDRN010000010">
    <property type="protein sequence ID" value="KAJ9642156.1"/>
    <property type="molecule type" value="Genomic_DNA"/>
</dbReference>
<accession>A0AA39D1H6</accession>